<feature type="transmembrane region" description="Helical" evidence="1">
    <location>
        <begin position="145"/>
        <end position="164"/>
    </location>
</feature>
<dbReference type="Proteomes" id="UP001190700">
    <property type="component" value="Unassembled WGS sequence"/>
</dbReference>
<accession>A0AAE0GD94</accession>
<dbReference type="AlphaFoldDB" id="A0AAE0GD94"/>
<evidence type="ECO:0000313" key="2">
    <source>
        <dbReference type="EMBL" id="KAK3276100.1"/>
    </source>
</evidence>
<name>A0AAE0GD94_9CHLO</name>
<reference evidence="2 3" key="1">
    <citation type="journal article" date="2015" name="Genome Biol. Evol.">
        <title>Comparative Genomics of a Bacterivorous Green Alga Reveals Evolutionary Causalities and Consequences of Phago-Mixotrophic Mode of Nutrition.</title>
        <authorList>
            <person name="Burns J.A."/>
            <person name="Paasch A."/>
            <person name="Narechania A."/>
            <person name="Kim E."/>
        </authorList>
    </citation>
    <scope>NUCLEOTIDE SEQUENCE [LARGE SCALE GENOMIC DNA]</scope>
    <source>
        <strain evidence="2 3">PLY_AMNH</strain>
    </source>
</reference>
<keyword evidence="3" id="KW-1185">Reference proteome</keyword>
<dbReference type="EMBL" id="LGRX02006767">
    <property type="protein sequence ID" value="KAK3276100.1"/>
    <property type="molecule type" value="Genomic_DNA"/>
</dbReference>
<comment type="caution">
    <text evidence="2">The sequence shown here is derived from an EMBL/GenBank/DDBJ whole genome shotgun (WGS) entry which is preliminary data.</text>
</comment>
<evidence type="ECO:0000313" key="3">
    <source>
        <dbReference type="Proteomes" id="UP001190700"/>
    </source>
</evidence>
<evidence type="ECO:0000256" key="1">
    <source>
        <dbReference type="SAM" id="Phobius"/>
    </source>
</evidence>
<protein>
    <submittedName>
        <fullName evidence="2">Uncharacterized protein</fullName>
    </submittedName>
</protein>
<sequence length="292" mass="32514">MALEITTRVCVQEQSGVRSEVGGGCSQDHYWCRCAVSRSSAVVGVTTGACEVRGATWCSGFGQVKDRLGALVKAPRGSSIEGDSRWYVVRSLKLGGLGGWPWVPAVGVESWLCLWCMSGAESSLQGLAVTVAGRPREEGGWNRQLLHLWVAAAGCMGLLGVPVVSRQRLLSGWVLLLCLMFATLGLDMWTGFWRYDCAEKVRLRDMKFCETHMTTFLEKRKTDKYRYGQLVEVARAAEGQPMCPVEVSQRWVDTQIAWGVQPDEPLFQQIDGRRFRRDPTADCQRGSRLIRM</sequence>
<feature type="transmembrane region" description="Helical" evidence="1">
    <location>
        <begin position="170"/>
        <end position="192"/>
    </location>
</feature>
<organism evidence="2 3">
    <name type="scientific">Cymbomonas tetramitiformis</name>
    <dbReference type="NCBI Taxonomy" id="36881"/>
    <lineage>
        <taxon>Eukaryota</taxon>
        <taxon>Viridiplantae</taxon>
        <taxon>Chlorophyta</taxon>
        <taxon>Pyramimonadophyceae</taxon>
        <taxon>Pyramimonadales</taxon>
        <taxon>Pyramimonadaceae</taxon>
        <taxon>Cymbomonas</taxon>
    </lineage>
</organism>
<proteinExistence type="predicted"/>
<keyword evidence="1" id="KW-1133">Transmembrane helix</keyword>
<keyword evidence="1" id="KW-0472">Membrane</keyword>
<keyword evidence="1" id="KW-0812">Transmembrane</keyword>
<gene>
    <name evidence="2" type="ORF">CYMTET_15810</name>
</gene>